<keyword evidence="3" id="KW-0804">Transcription</keyword>
<dbReference type="Gene3D" id="1.10.10.10">
    <property type="entry name" value="Winged helix-like DNA-binding domain superfamily/Winged helix DNA-binding domain"/>
    <property type="match status" value="1"/>
</dbReference>
<dbReference type="SMART" id="SM00347">
    <property type="entry name" value="HTH_MARR"/>
    <property type="match status" value="1"/>
</dbReference>
<dbReference type="SUPFAM" id="SSF46785">
    <property type="entry name" value="Winged helix' DNA-binding domain"/>
    <property type="match status" value="1"/>
</dbReference>
<dbReference type="PROSITE" id="PS50995">
    <property type="entry name" value="HTH_MARR_2"/>
    <property type="match status" value="1"/>
</dbReference>
<evidence type="ECO:0000313" key="6">
    <source>
        <dbReference type="Proteomes" id="UP000824164"/>
    </source>
</evidence>
<reference evidence="5" key="1">
    <citation type="submission" date="2020-10" db="EMBL/GenBank/DDBJ databases">
        <authorList>
            <person name="Gilroy R."/>
        </authorList>
    </citation>
    <scope>NUCLEOTIDE SEQUENCE</scope>
    <source>
        <strain evidence="5">CHK187-14744</strain>
    </source>
</reference>
<evidence type="ECO:0000256" key="3">
    <source>
        <dbReference type="ARBA" id="ARBA00023163"/>
    </source>
</evidence>
<name>A0A9D1HIM4_9FIRM</name>
<evidence type="ECO:0000313" key="5">
    <source>
        <dbReference type="EMBL" id="HIU02877.1"/>
    </source>
</evidence>
<sequence length="151" mass="17774">MKHSTETWMAIRRVLKLYEKMLRKVCTEYHLTVMEADIISFLKNNPGKDTAADIVELRMLSKGAVSKAVEALIQKSFLDRSADQHDRRKIHLRLRPEARPIMDSIDEIQNEFWNMLLDGFSEEELAGYVRFREKLLLNIDRAMEGKKDYEE</sequence>
<keyword evidence="1" id="KW-0805">Transcription regulation</keyword>
<proteinExistence type="predicted"/>
<gene>
    <name evidence="5" type="ORF">IAB63_06445</name>
</gene>
<evidence type="ECO:0000256" key="2">
    <source>
        <dbReference type="ARBA" id="ARBA00023125"/>
    </source>
</evidence>
<dbReference type="InterPro" id="IPR000835">
    <property type="entry name" value="HTH_MarR-typ"/>
</dbReference>
<dbReference type="PANTHER" id="PTHR42756">
    <property type="entry name" value="TRANSCRIPTIONAL REGULATOR, MARR"/>
    <property type="match status" value="1"/>
</dbReference>
<dbReference type="GO" id="GO:0003677">
    <property type="term" value="F:DNA binding"/>
    <property type="evidence" value="ECO:0007669"/>
    <property type="project" value="UniProtKB-KW"/>
</dbReference>
<dbReference type="GO" id="GO:0003700">
    <property type="term" value="F:DNA-binding transcription factor activity"/>
    <property type="evidence" value="ECO:0007669"/>
    <property type="project" value="InterPro"/>
</dbReference>
<dbReference type="InterPro" id="IPR036390">
    <property type="entry name" value="WH_DNA-bd_sf"/>
</dbReference>
<keyword evidence="2" id="KW-0238">DNA-binding</keyword>
<evidence type="ECO:0000259" key="4">
    <source>
        <dbReference type="PROSITE" id="PS50995"/>
    </source>
</evidence>
<dbReference type="PANTHER" id="PTHR42756:SF1">
    <property type="entry name" value="TRANSCRIPTIONAL REPRESSOR OF EMRAB OPERON"/>
    <property type="match status" value="1"/>
</dbReference>
<dbReference type="EMBL" id="DVLT01000042">
    <property type="protein sequence ID" value="HIU02877.1"/>
    <property type="molecule type" value="Genomic_DNA"/>
</dbReference>
<dbReference type="InterPro" id="IPR036388">
    <property type="entry name" value="WH-like_DNA-bd_sf"/>
</dbReference>
<dbReference type="Pfam" id="PF12802">
    <property type="entry name" value="MarR_2"/>
    <property type="match status" value="1"/>
</dbReference>
<reference evidence="5" key="2">
    <citation type="journal article" date="2021" name="PeerJ">
        <title>Extensive microbial diversity within the chicken gut microbiome revealed by metagenomics and culture.</title>
        <authorList>
            <person name="Gilroy R."/>
            <person name="Ravi A."/>
            <person name="Getino M."/>
            <person name="Pursley I."/>
            <person name="Horton D.L."/>
            <person name="Alikhan N.F."/>
            <person name="Baker D."/>
            <person name="Gharbi K."/>
            <person name="Hall N."/>
            <person name="Watson M."/>
            <person name="Adriaenssens E.M."/>
            <person name="Foster-Nyarko E."/>
            <person name="Jarju S."/>
            <person name="Secka A."/>
            <person name="Antonio M."/>
            <person name="Oren A."/>
            <person name="Chaudhuri R.R."/>
            <person name="La Ragione R."/>
            <person name="Hildebrand F."/>
            <person name="Pallen M.J."/>
        </authorList>
    </citation>
    <scope>NUCLEOTIDE SEQUENCE</scope>
    <source>
        <strain evidence="5">CHK187-14744</strain>
    </source>
</reference>
<comment type="caution">
    <text evidence="5">The sequence shown here is derived from an EMBL/GenBank/DDBJ whole genome shotgun (WGS) entry which is preliminary data.</text>
</comment>
<protein>
    <submittedName>
        <fullName evidence="5">MarR family transcriptional regulator</fullName>
    </submittedName>
</protein>
<accession>A0A9D1HIM4</accession>
<dbReference type="AlphaFoldDB" id="A0A9D1HIM4"/>
<evidence type="ECO:0000256" key="1">
    <source>
        <dbReference type="ARBA" id="ARBA00023015"/>
    </source>
</evidence>
<organism evidence="5 6">
    <name type="scientific">Candidatus Onthocola gallistercoris</name>
    <dbReference type="NCBI Taxonomy" id="2840876"/>
    <lineage>
        <taxon>Bacteria</taxon>
        <taxon>Bacillati</taxon>
        <taxon>Bacillota</taxon>
        <taxon>Bacilli</taxon>
        <taxon>Candidatus Onthocola</taxon>
    </lineage>
</organism>
<feature type="domain" description="HTH marR-type" evidence="4">
    <location>
        <begin position="4"/>
        <end position="137"/>
    </location>
</feature>
<dbReference type="Proteomes" id="UP000824164">
    <property type="component" value="Unassembled WGS sequence"/>
</dbReference>